<gene>
    <name evidence="2" type="ORF">ACFPM1_14225</name>
</gene>
<comment type="caution">
    <text evidence="2">The sequence shown here is derived from an EMBL/GenBank/DDBJ whole genome shotgun (WGS) entry which is preliminary data.</text>
</comment>
<evidence type="ECO:0000256" key="1">
    <source>
        <dbReference type="SAM" id="Phobius"/>
    </source>
</evidence>
<proteinExistence type="predicted"/>
<evidence type="ECO:0000313" key="3">
    <source>
        <dbReference type="Proteomes" id="UP001596118"/>
    </source>
</evidence>
<keyword evidence="3" id="KW-1185">Reference proteome</keyword>
<dbReference type="Proteomes" id="UP001596118">
    <property type="component" value="Unassembled WGS sequence"/>
</dbReference>
<feature type="transmembrane region" description="Helical" evidence="1">
    <location>
        <begin position="32"/>
        <end position="55"/>
    </location>
</feature>
<keyword evidence="1" id="KW-1133">Transmembrane helix</keyword>
<protein>
    <recommendedName>
        <fullName evidence="4">RING-type E3 ubiquitin transferase</fullName>
    </recommendedName>
</protein>
<accession>A0ABD5R4S7</accession>
<keyword evidence="1" id="KW-0472">Membrane</keyword>
<organism evidence="2 3">
    <name type="scientific">Halorubrum rubrum</name>
    <dbReference type="NCBI Taxonomy" id="1126240"/>
    <lineage>
        <taxon>Archaea</taxon>
        <taxon>Methanobacteriati</taxon>
        <taxon>Methanobacteriota</taxon>
        <taxon>Stenosarchaea group</taxon>
        <taxon>Halobacteria</taxon>
        <taxon>Halobacteriales</taxon>
        <taxon>Haloferacaceae</taxon>
        <taxon>Halorubrum</taxon>
    </lineage>
</organism>
<name>A0ABD5R4S7_9EURY</name>
<evidence type="ECO:0000313" key="2">
    <source>
        <dbReference type="EMBL" id="MFC5279908.1"/>
    </source>
</evidence>
<feature type="transmembrane region" description="Helical" evidence="1">
    <location>
        <begin position="256"/>
        <end position="275"/>
    </location>
</feature>
<keyword evidence="1" id="KW-0812">Transmembrane</keyword>
<evidence type="ECO:0008006" key="4">
    <source>
        <dbReference type="Google" id="ProtNLM"/>
    </source>
</evidence>
<dbReference type="AlphaFoldDB" id="A0ABD5R4S7"/>
<dbReference type="RefSeq" id="WP_256412642.1">
    <property type="nucleotide sequence ID" value="NZ_JANHDM010000011.1"/>
</dbReference>
<dbReference type="EMBL" id="JBHSKY010000017">
    <property type="protein sequence ID" value="MFC5279908.1"/>
    <property type="molecule type" value="Genomic_DNA"/>
</dbReference>
<reference evidence="2 3" key="1">
    <citation type="journal article" date="2019" name="Int. J. Syst. Evol. Microbiol.">
        <title>The Global Catalogue of Microorganisms (GCM) 10K type strain sequencing project: providing services to taxonomists for standard genome sequencing and annotation.</title>
        <authorList>
            <consortium name="The Broad Institute Genomics Platform"/>
            <consortium name="The Broad Institute Genome Sequencing Center for Infectious Disease"/>
            <person name="Wu L."/>
            <person name="Ma J."/>
        </authorList>
    </citation>
    <scope>NUCLEOTIDE SEQUENCE [LARGE SCALE GENOMIC DNA]</scope>
    <source>
        <strain evidence="2 3">CGMCC 1.12124</strain>
    </source>
</reference>
<sequence length="276" mass="29989">MRRDPLHDRHDRNGRIVPAIVRDDSLELGRPASMYLTLFGALLVGLGLAMAWYGLRPLAVLPRLLRAEVRHPDAAREAADGEFVAVRGTARAAGETLSAPFTGTDCLGFEFEVTERQPFAVGLPWLDARLDDGVATRSFVLEGPGGDLAVRPSSRRFALDTASTVVRVGATETPPDRIRRFVDTREGLDPVAGWVAAIPLFGARRYIERRIDPDGTYLVAGRVDRGEGRDGLALAGDLVITDRSIRGFVLSRLRRAAFPLLVGILFVAIGLWGIAA</sequence>